<organism evidence="3 4">
    <name type="scientific">Chitinophaga silvisoli</name>
    <dbReference type="NCBI Taxonomy" id="2291814"/>
    <lineage>
        <taxon>Bacteria</taxon>
        <taxon>Pseudomonadati</taxon>
        <taxon>Bacteroidota</taxon>
        <taxon>Chitinophagia</taxon>
        <taxon>Chitinophagales</taxon>
        <taxon>Chitinophagaceae</taxon>
        <taxon>Chitinophaga</taxon>
    </lineage>
</organism>
<name>A0A3E1NTV8_9BACT</name>
<accession>A0A3E1NTV8</accession>
<dbReference type="SUPFAM" id="SSF48452">
    <property type="entry name" value="TPR-like"/>
    <property type="match status" value="1"/>
</dbReference>
<dbReference type="EMBL" id="QTJV01000014">
    <property type="protein sequence ID" value="RFM31371.1"/>
    <property type="molecule type" value="Genomic_DNA"/>
</dbReference>
<dbReference type="Pfam" id="PF13374">
    <property type="entry name" value="TPR_10"/>
    <property type="match status" value="1"/>
</dbReference>
<dbReference type="InterPro" id="IPR036249">
    <property type="entry name" value="Thioredoxin-like_sf"/>
</dbReference>
<protein>
    <recommendedName>
        <fullName evidence="2">Thioredoxin domain-containing protein</fullName>
    </recommendedName>
</protein>
<dbReference type="PROSITE" id="PS51352">
    <property type="entry name" value="THIOREDOXIN_2"/>
    <property type="match status" value="1"/>
</dbReference>
<keyword evidence="4" id="KW-1185">Reference proteome</keyword>
<dbReference type="GO" id="GO:0016491">
    <property type="term" value="F:oxidoreductase activity"/>
    <property type="evidence" value="ECO:0007669"/>
    <property type="project" value="InterPro"/>
</dbReference>
<dbReference type="PANTHER" id="PTHR42852">
    <property type="entry name" value="THIOL:DISULFIDE INTERCHANGE PROTEIN DSBE"/>
    <property type="match status" value="1"/>
</dbReference>
<dbReference type="PANTHER" id="PTHR42852:SF17">
    <property type="entry name" value="THIOREDOXIN-LIKE PROTEIN HI_1115"/>
    <property type="match status" value="1"/>
</dbReference>
<evidence type="ECO:0000313" key="3">
    <source>
        <dbReference type="EMBL" id="RFM31371.1"/>
    </source>
</evidence>
<reference evidence="3 4" key="1">
    <citation type="submission" date="2018-08" db="EMBL/GenBank/DDBJ databases">
        <title>Chitinophaga sp. K20C18050901, a novel bacterium isolated from forest soil.</title>
        <authorList>
            <person name="Wang C."/>
        </authorList>
    </citation>
    <scope>NUCLEOTIDE SEQUENCE [LARGE SCALE GENOMIC DNA]</scope>
    <source>
        <strain evidence="3 4">K20C18050901</strain>
    </source>
</reference>
<dbReference type="Gene3D" id="1.25.40.10">
    <property type="entry name" value="Tetratricopeptide repeat domain"/>
    <property type="match status" value="1"/>
</dbReference>
<dbReference type="PROSITE" id="PS00194">
    <property type="entry name" value="THIOREDOXIN_1"/>
    <property type="match status" value="1"/>
</dbReference>
<gene>
    <name evidence="3" type="ORF">DXN04_28735</name>
</gene>
<evidence type="ECO:0000256" key="1">
    <source>
        <dbReference type="ARBA" id="ARBA00023284"/>
    </source>
</evidence>
<dbReference type="GO" id="GO:0016209">
    <property type="term" value="F:antioxidant activity"/>
    <property type="evidence" value="ECO:0007669"/>
    <property type="project" value="InterPro"/>
</dbReference>
<dbReference type="InterPro" id="IPR050553">
    <property type="entry name" value="Thioredoxin_ResA/DsbE_sf"/>
</dbReference>
<dbReference type="InterPro" id="IPR013766">
    <property type="entry name" value="Thioredoxin_domain"/>
</dbReference>
<dbReference type="SUPFAM" id="SSF52833">
    <property type="entry name" value="Thioredoxin-like"/>
    <property type="match status" value="1"/>
</dbReference>
<proteinExistence type="predicted"/>
<dbReference type="InterPro" id="IPR011990">
    <property type="entry name" value="TPR-like_helical_dom_sf"/>
</dbReference>
<comment type="caution">
    <text evidence="3">The sequence shown here is derived from an EMBL/GenBank/DDBJ whole genome shotgun (WGS) entry which is preliminary data.</text>
</comment>
<dbReference type="Proteomes" id="UP000261174">
    <property type="component" value="Unassembled WGS sequence"/>
</dbReference>
<dbReference type="AlphaFoldDB" id="A0A3E1NTV8"/>
<evidence type="ECO:0000259" key="2">
    <source>
        <dbReference type="PROSITE" id="PS51352"/>
    </source>
</evidence>
<dbReference type="CDD" id="cd02966">
    <property type="entry name" value="TlpA_like_family"/>
    <property type="match status" value="1"/>
</dbReference>
<keyword evidence="1" id="KW-0676">Redox-active center</keyword>
<dbReference type="Pfam" id="PF00578">
    <property type="entry name" value="AhpC-TSA"/>
    <property type="match status" value="1"/>
</dbReference>
<dbReference type="InterPro" id="IPR000866">
    <property type="entry name" value="AhpC/TSA"/>
</dbReference>
<feature type="domain" description="Thioredoxin" evidence="2">
    <location>
        <begin position="341"/>
        <end position="490"/>
    </location>
</feature>
<sequence>MIHLLKSIHMKKITTMCVFAAMCCASVKAQRIDSLYKAYDKLAASKDEKDKSYLNAELYKHLQSNNEDEWQLAANTFYRLNKKDVVDSIQAAERKKFPAGQLVRNDYITTIYDEKNPVKKEAMYYQLIKRFPPAKFGRERIAYDYVRNAIGVAYAETDSVDKAVKFANMVETSAWKGEGWAIVGNFLAKKGHFKEAEVLLKKAIDTSYSFKMAKVQDQGAKFAAVGYRSYNSILAKMLYNDKNYHEALKYAENAYKVYKEDGEVNGPLQDTYSKILIALGRDREAFEKIDEAVKAGQATEDMKGELKTLYAKVKGPDGYDAYLQEVNRQLVAKITKELTRQMINTPAPDFTLADLDGKNVTLSELKGKVVVLDFWATWCGPCKASFPVMKQAVQRYEKDNDVKFLFIHTWERDDKAVADTKKFIADHNYPFEVLMDLNEHKAATAYKVNSIPAKFVIDKAGNVRFKFSGFSGGTDAALEEISAMISLIRG</sequence>
<evidence type="ECO:0000313" key="4">
    <source>
        <dbReference type="Proteomes" id="UP000261174"/>
    </source>
</evidence>
<dbReference type="GO" id="GO:0006950">
    <property type="term" value="P:response to stress"/>
    <property type="evidence" value="ECO:0007669"/>
    <property type="project" value="UniProtKB-ARBA"/>
</dbReference>
<dbReference type="Gene3D" id="3.40.30.10">
    <property type="entry name" value="Glutaredoxin"/>
    <property type="match status" value="1"/>
</dbReference>
<dbReference type="InterPro" id="IPR017937">
    <property type="entry name" value="Thioredoxin_CS"/>
</dbReference>